<dbReference type="RefSeq" id="XP_045100210.1">
    <property type="nucleotide sequence ID" value="XM_045237978.1"/>
</dbReference>
<dbReference type="GeneID" id="68918645"/>
<protein>
    <submittedName>
        <fullName evidence="2">Protein CBG27188</fullName>
    </submittedName>
</protein>
<reference evidence="2 3" key="2">
    <citation type="journal article" date="2011" name="PLoS Genet.">
        <title>Caenorhabditis briggsae recombinant inbred line genotypes reveal inter-strain incompatibility and the evolution of recombination.</title>
        <authorList>
            <person name="Ross J.A."/>
            <person name="Koboldt D.C."/>
            <person name="Staisch J.E."/>
            <person name="Chamberlin H.M."/>
            <person name="Gupta B.P."/>
            <person name="Miller R.D."/>
            <person name="Baird S.E."/>
            <person name="Haag E.S."/>
        </authorList>
    </citation>
    <scope>NUCLEOTIDE SEQUENCE [LARGE SCALE GENOMIC DNA]</scope>
    <source>
        <strain evidence="2 3">AF16</strain>
    </source>
</reference>
<gene>
    <name evidence="2" type="ORF">CBG27188</name>
    <name evidence="2" type="ORF">CBG_27188</name>
</gene>
<name>B6IL18_CAEBR</name>
<evidence type="ECO:0000313" key="2">
    <source>
        <dbReference type="EMBL" id="CAS00651.1"/>
    </source>
</evidence>
<dbReference type="EMBL" id="HE601047">
    <property type="protein sequence ID" value="CAS00651.1"/>
    <property type="molecule type" value="Genomic_DNA"/>
</dbReference>
<dbReference type="HOGENOM" id="CLU_3208103_0_0_1"/>
<evidence type="ECO:0000313" key="3">
    <source>
        <dbReference type="Proteomes" id="UP000008549"/>
    </source>
</evidence>
<reference evidence="2 3" key="1">
    <citation type="journal article" date="2003" name="PLoS Biol.">
        <title>The genome sequence of Caenorhabditis briggsae: a platform for comparative genomics.</title>
        <authorList>
            <person name="Stein L.D."/>
            <person name="Bao Z."/>
            <person name="Blasiar D."/>
            <person name="Blumenthal T."/>
            <person name="Brent M.R."/>
            <person name="Chen N."/>
            <person name="Chinwalla A."/>
            <person name="Clarke L."/>
            <person name="Clee C."/>
            <person name="Coghlan A."/>
            <person name="Coulson A."/>
            <person name="D'Eustachio P."/>
            <person name="Fitch D.H."/>
            <person name="Fulton L.A."/>
            <person name="Fulton R.E."/>
            <person name="Griffiths-Jones S."/>
            <person name="Harris T.W."/>
            <person name="Hillier L.W."/>
            <person name="Kamath R."/>
            <person name="Kuwabara P.E."/>
            <person name="Mardis E.R."/>
            <person name="Marra M.A."/>
            <person name="Miner T.L."/>
            <person name="Minx P."/>
            <person name="Mullikin J.C."/>
            <person name="Plumb R.W."/>
            <person name="Rogers J."/>
            <person name="Schein J.E."/>
            <person name="Sohrmann M."/>
            <person name="Spieth J."/>
            <person name="Stajich J.E."/>
            <person name="Wei C."/>
            <person name="Willey D."/>
            <person name="Wilson R.K."/>
            <person name="Durbin R."/>
            <person name="Waterston R.H."/>
        </authorList>
    </citation>
    <scope>NUCLEOTIDE SEQUENCE [LARGE SCALE GENOMIC DNA]</scope>
    <source>
        <strain evidence="2 3">AF16</strain>
    </source>
</reference>
<sequence length="45" mass="5021">MFAISIVLCPIFYLPMIGYQSNGIIRFIPLNLAFPAILTVYCLLG</sequence>
<organism evidence="2 3">
    <name type="scientific">Caenorhabditis briggsae</name>
    <dbReference type="NCBI Taxonomy" id="6238"/>
    <lineage>
        <taxon>Eukaryota</taxon>
        <taxon>Metazoa</taxon>
        <taxon>Ecdysozoa</taxon>
        <taxon>Nematoda</taxon>
        <taxon>Chromadorea</taxon>
        <taxon>Rhabditida</taxon>
        <taxon>Rhabditina</taxon>
        <taxon>Rhabditomorpha</taxon>
        <taxon>Rhabditoidea</taxon>
        <taxon>Rhabditidae</taxon>
        <taxon>Peloderinae</taxon>
        <taxon>Caenorhabditis</taxon>
    </lineage>
</organism>
<keyword evidence="3" id="KW-1185">Reference proteome</keyword>
<keyword evidence="1" id="KW-0472">Membrane</keyword>
<dbReference type="KEGG" id="cbr:CBG_27188"/>
<keyword evidence="1" id="KW-0812">Transmembrane</keyword>
<proteinExistence type="predicted"/>
<dbReference type="InParanoid" id="B6IL18"/>
<keyword evidence="1" id="KW-1133">Transmembrane helix</keyword>
<accession>B6IL18</accession>
<dbReference type="Proteomes" id="UP000008549">
    <property type="component" value="Unassembled WGS sequence"/>
</dbReference>
<dbReference type="CTD" id="68918645"/>
<dbReference type="AlphaFoldDB" id="B6IL18"/>
<feature type="transmembrane region" description="Helical" evidence="1">
    <location>
        <begin position="24"/>
        <end position="44"/>
    </location>
</feature>
<evidence type="ECO:0000256" key="1">
    <source>
        <dbReference type="SAM" id="Phobius"/>
    </source>
</evidence>